<dbReference type="Pfam" id="PF00085">
    <property type="entry name" value="Thioredoxin"/>
    <property type="match status" value="1"/>
</dbReference>
<protein>
    <submittedName>
        <fullName evidence="2">Thiol reductase thioredoxin</fullName>
    </submittedName>
</protein>
<evidence type="ECO:0000313" key="2">
    <source>
        <dbReference type="EMBL" id="AVO34415.1"/>
    </source>
</evidence>
<gene>
    <name evidence="2" type="ORF">C6570_09380</name>
</gene>
<evidence type="ECO:0000259" key="1">
    <source>
        <dbReference type="Pfam" id="PF00085"/>
    </source>
</evidence>
<dbReference type="KEGG" id="otk:C6570_09380"/>
<reference evidence="2 3" key="1">
    <citation type="submission" date="2018-03" db="EMBL/GenBank/DDBJ databases">
        <title>Genome sequencing of Ottowia sp.</title>
        <authorList>
            <person name="Kim S.-J."/>
            <person name="Heo J."/>
            <person name="Kwon S.-W."/>
        </authorList>
    </citation>
    <scope>NUCLEOTIDE SEQUENCE [LARGE SCALE GENOMIC DNA]</scope>
    <source>
        <strain evidence="2 3">KADR8-3</strain>
    </source>
</reference>
<dbReference type="EMBL" id="CP027666">
    <property type="protein sequence ID" value="AVO34415.1"/>
    <property type="molecule type" value="Genomic_DNA"/>
</dbReference>
<accession>A0A2S0MET7</accession>
<sequence length="115" mass="11774">MSHSLTDPDLLALLSDTLNGAAAPAGAAGAVICLCAQWCGTCREFATGFQQAAQAHPGLVFRWVDVEDESAAVGDLDVETFPTLVIGAADGGVRFAGPVLPQAAQIPRLLKSLGL</sequence>
<dbReference type="InterPro" id="IPR036249">
    <property type="entry name" value="Thioredoxin-like_sf"/>
</dbReference>
<dbReference type="RefSeq" id="WP_106702968.1">
    <property type="nucleotide sequence ID" value="NZ_CP027666.1"/>
</dbReference>
<dbReference type="Gene3D" id="3.40.30.10">
    <property type="entry name" value="Glutaredoxin"/>
    <property type="match status" value="1"/>
</dbReference>
<evidence type="ECO:0000313" key="3">
    <source>
        <dbReference type="Proteomes" id="UP000239709"/>
    </source>
</evidence>
<dbReference type="SUPFAM" id="SSF52833">
    <property type="entry name" value="Thioredoxin-like"/>
    <property type="match status" value="1"/>
</dbReference>
<dbReference type="Proteomes" id="UP000239709">
    <property type="component" value="Chromosome"/>
</dbReference>
<dbReference type="InterPro" id="IPR013766">
    <property type="entry name" value="Thioredoxin_domain"/>
</dbReference>
<dbReference type="AlphaFoldDB" id="A0A2S0MET7"/>
<proteinExistence type="predicted"/>
<keyword evidence="3" id="KW-1185">Reference proteome</keyword>
<organism evidence="2 3">
    <name type="scientific">Ottowia oryzae</name>
    <dbReference type="NCBI Taxonomy" id="2109914"/>
    <lineage>
        <taxon>Bacteria</taxon>
        <taxon>Pseudomonadati</taxon>
        <taxon>Pseudomonadota</taxon>
        <taxon>Betaproteobacteria</taxon>
        <taxon>Burkholderiales</taxon>
        <taxon>Comamonadaceae</taxon>
        <taxon>Ottowia</taxon>
    </lineage>
</organism>
<name>A0A2S0MET7_9BURK</name>
<feature type="domain" description="Thioredoxin" evidence="1">
    <location>
        <begin position="31"/>
        <end position="88"/>
    </location>
</feature>
<dbReference type="OrthoDB" id="8521206at2"/>
<dbReference type="CDD" id="cd02947">
    <property type="entry name" value="TRX_family"/>
    <property type="match status" value="1"/>
</dbReference>